<keyword evidence="2" id="KW-1185">Reference proteome</keyword>
<organism evidence="1 2">
    <name type="scientific">Trichuris suis</name>
    <name type="common">pig whipworm</name>
    <dbReference type="NCBI Taxonomy" id="68888"/>
    <lineage>
        <taxon>Eukaryota</taxon>
        <taxon>Metazoa</taxon>
        <taxon>Ecdysozoa</taxon>
        <taxon>Nematoda</taxon>
        <taxon>Enoplea</taxon>
        <taxon>Dorylaimia</taxon>
        <taxon>Trichinellida</taxon>
        <taxon>Trichuridae</taxon>
        <taxon>Trichuris</taxon>
    </lineage>
</organism>
<dbReference type="EMBL" id="KL363187">
    <property type="protein sequence ID" value="KFD57625.1"/>
    <property type="molecule type" value="Genomic_DNA"/>
</dbReference>
<proteinExistence type="predicted"/>
<dbReference type="AlphaFoldDB" id="A0A085MK79"/>
<protein>
    <submittedName>
        <fullName evidence="1">Uncharacterized protein</fullName>
    </submittedName>
</protein>
<name>A0A085MK79_9BILA</name>
<accession>A0A085MK79</accession>
<evidence type="ECO:0000313" key="1">
    <source>
        <dbReference type="EMBL" id="KFD57625.1"/>
    </source>
</evidence>
<gene>
    <name evidence="1" type="ORF">M513_01295</name>
</gene>
<evidence type="ECO:0000313" key="2">
    <source>
        <dbReference type="Proteomes" id="UP000030764"/>
    </source>
</evidence>
<reference evidence="1 2" key="1">
    <citation type="journal article" date="2014" name="Nat. Genet.">
        <title>Genome and transcriptome of the porcine whipworm Trichuris suis.</title>
        <authorList>
            <person name="Jex A.R."/>
            <person name="Nejsum P."/>
            <person name="Schwarz E.M."/>
            <person name="Hu L."/>
            <person name="Young N.D."/>
            <person name="Hall R.S."/>
            <person name="Korhonen P.K."/>
            <person name="Liao S."/>
            <person name="Thamsborg S."/>
            <person name="Xia J."/>
            <person name="Xu P."/>
            <person name="Wang S."/>
            <person name="Scheerlinck J.P."/>
            <person name="Hofmann A."/>
            <person name="Sternberg P.W."/>
            <person name="Wang J."/>
            <person name="Gasser R.B."/>
        </authorList>
    </citation>
    <scope>NUCLEOTIDE SEQUENCE [LARGE SCALE GENOMIC DNA]</scope>
    <source>
        <strain evidence="1">DCEP-RM93M</strain>
    </source>
</reference>
<sequence length="63" mass="6734">MYSRLMYKSQPVISERLADLKQGVFTTLPEMTYEAQAISEKGTSLGLAGSHIGSAGTSLAILN</sequence>
<dbReference type="Proteomes" id="UP000030764">
    <property type="component" value="Unassembled WGS sequence"/>
</dbReference>